<gene>
    <name evidence="1" type="ORF">UFOVP699_190</name>
</gene>
<accession>A0A6J5NW46</accession>
<dbReference type="EMBL" id="LR796670">
    <property type="protein sequence ID" value="CAB4159454.1"/>
    <property type="molecule type" value="Genomic_DNA"/>
</dbReference>
<organism evidence="1">
    <name type="scientific">uncultured Caudovirales phage</name>
    <dbReference type="NCBI Taxonomy" id="2100421"/>
    <lineage>
        <taxon>Viruses</taxon>
        <taxon>Duplodnaviria</taxon>
        <taxon>Heunggongvirae</taxon>
        <taxon>Uroviricota</taxon>
        <taxon>Caudoviricetes</taxon>
        <taxon>Peduoviridae</taxon>
        <taxon>Maltschvirus</taxon>
        <taxon>Maltschvirus maltsch</taxon>
    </lineage>
</organism>
<name>A0A6J5NW46_9CAUD</name>
<proteinExistence type="predicted"/>
<reference evidence="1" key="1">
    <citation type="submission" date="2020-04" db="EMBL/GenBank/DDBJ databases">
        <authorList>
            <person name="Chiriac C."/>
            <person name="Salcher M."/>
            <person name="Ghai R."/>
            <person name="Kavagutti S V."/>
        </authorList>
    </citation>
    <scope>NUCLEOTIDE SEQUENCE</scope>
</reference>
<evidence type="ECO:0000313" key="1">
    <source>
        <dbReference type="EMBL" id="CAB4159454.1"/>
    </source>
</evidence>
<sequence length="128" mass="15448">MENKEVFQEKPKLVPGLENSASWDEWLTRAEHALRELGYRKYTQNLKREDFAYWKNFWIDDEKAYQVGLLFYDFRKFGASAYRIGVQFECLFAEIDSRIDLSVSKDIELSEFEEMARHFYDAMLKYSR</sequence>
<protein>
    <submittedName>
        <fullName evidence="1">Uncharacterized protein</fullName>
    </submittedName>
</protein>